<sequence>MFDVLTNKSVGKAIMVSKMRKARRCHVPRNRQTDNDMSFSEIKSDNQLEVRNAVTGKVALGPWGNSMVMELVDDSPVDGNAKSASAWDYRTDILEENEKFHCTVSDHKRIQALDTRKKASLKIDSGKLAFGKKGIAHVSSPQLKQPQNSC</sequence>
<accession>A0A7S0YKG5</accession>
<reference evidence="1" key="1">
    <citation type="submission" date="2021-01" db="EMBL/GenBank/DDBJ databases">
        <authorList>
            <person name="Corre E."/>
            <person name="Pelletier E."/>
            <person name="Niang G."/>
            <person name="Scheremetjew M."/>
            <person name="Finn R."/>
            <person name="Kale V."/>
            <person name="Holt S."/>
            <person name="Cochrane G."/>
            <person name="Meng A."/>
            <person name="Brown T."/>
            <person name="Cohen L."/>
        </authorList>
    </citation>
    <scope>NUCLEOTIDE SEQUENCE</scope>
    <source>
        <strain evidence="1">SAG 63-3</strain>
    </source>
</reference>
<organism evidence="1">
    <name type="scientific">Polytomella parva</name>
    <dbReference type="NCBI Taxonomy" id="51329"/>
    <lineage>
        <taxon>Eukaryota</taxon>
        <taxon>Viridiplantae</taxon>
        <taxon>Chlorophyta</taxon>
        <taxon>core chlorophytes</taxon>
        <taxon>Chlorophyceae</taxon>
        <taxon>CS clade</taxon>
        <taxon>Chlamydomonadales</taxon>
        <taxon>Chlamydomonadaceae</taxon>
        <taxon>Polytomella</taxon>
    </lineage>
</organism>
<protein>
    <submittedName>
        <fullName evidence="1">Uncharacterized protein</fullName>
    </submittedName>
</protein>
<gene>
    <name evidence="1" type="ORF">PPAR00522_LOCUS16978</name>
</gene>
<dbReference type="EMBL" id="HBFM01026280">
    <property type="protein sequence ID" value="CAD8784052.1"/>
    <property type="molecule type" value="Transcribed_RNA"/>
</dbReference>
<name>A0A7S0YKG5_9CHLO</name>
<evidence type="ECO:0000313" key="1">
    <source>
        <dbReference type="EMBL" id="CAD8784052.1"/>
    </source>
</evidence>
<proteinExistence type="predicted"/>
<dbReference type="AlphaFoldDB" id="A0A7S0YKG5"/>